<sequence>MFEEALVEKIEICSEIIKDCRSQLYLNLRFLDAALCSLAPEPSMSLERTASDGEVFRYQPEYLIAQYRIGNVSVNRCYLHSIFHCLFGHIWNLPEPEEEMLWDLSCDIAVEYVMDGLALRCLRNPPRPYRRAVYEGLLNRIPVIHGEGVFRLLKEGEPDIRVLARMIREFAVDEHFLWKRKDSGPKSPLDQQNRWKDIRDKMETELETFSKEAAEDSKGLIEQIQVENRERYDYRAFLKKFCVLKEEMQVDLDSFDYIFYNYGMELYGNMPLIEHQETKEVQKIEDFVIVIDTSMSCKASLVQKFLEETYSILSQSESFYRKFCIHVIQCDERVQSDIVIENQRQLAAYMEQFQVKGMGGTDFRPAFEYVNTLLAKKAFRKLRGLIYFTDGYGQYPLKKPVYDTAFVFFREDYLDVDVPPWAIKLILGKEELSNNEY</sequence>
<gene>
    <name evidence="1" type="ORF">E5329_03470</name>
</gene>
<dbReference type="Proteomes" id="UP000304953">
    <property type="component" value="Unassembled WGS sequence"/>
</dbReference>
<keyword evidence="2" id="KW-1185">Reference proteome</keyword>
<reference evidence="1" key="1">
    <citation type="submission" date="2019-04" db="EMBL/GenBank/DDBJ databases">
        <title>Microbes associate with the intestines of laboratory mice.</title>
        <authorList>
            <person name="Navarre W."/>
            <person name="Wong E."/>
            <person name="Huang K."/>
            <person name="Tropini C."/>
            <person name="Ng K."/>
            <person name="Yu B."/>
        </authorList>
    </citation>
    <scope>NUCLEOTIDE SEQUENCE</scope>
    <source>
        <strain evidence="1">NM01_1-7b</strain>
    </source>
</reference>
<dbReference type="EMBL" id="SRYA01000005">
    <property type="protein sequence ID" value="TGY97676.1"/>
    <property type="molecule type" value="Genomic_DNA"/>
</dbReference>
<name>A0AC61S0K3_9FIRM</name>
<accession>A0AC61S0K3</accession>
<proteinExistence type="predicted"/>
<evidence type="ECO:0000313" key="1">
    <source>
        <dbReference type="EMBL" id="TGY97676.1"/>
    </source>
</evidence>
<protein>
    <submittedName>
        <fullName evidence="1">Metallopeptidase</fullName>
    </submittedName>
</protein>
<evidence type="ECO:0000313" key="2">
    <source>
        <dbReference type="Proteomes" id="UP000304953"/>
    </source>
</evidence>
<comment type="caution">
    <text evidence="1">The sequence shown here is derived from an EMBL/GenBank/DDBJ whole genome shotgun (WGS) entry which is preliminary data.</text>
</comment>
<organism evidence="1 2">
    <name type="scientific">Petralouisia muris</name>
    <dbReference type="NCBI Taxonomy" id="3032872"/>
    <lineage>
        <taxon>Bacteria</taxon>
        <taxon>Bacillati</taxon>
        <taxon>Bacillota</taxon>
        <taxon>Clostridia</taxon>
        <taxon>Lachnospirales</taxon>
        <taxon>Lachnospiraceae</taxon>
        <taxon>Petralouisia</taxon>
    </lineage>
</organism>